<dbReference type="Proteomes" id="UP001152622">
    <property type="component" value="Chromosome 3"/>
</dbReference>
<keyword evidence="2" id="KW-1185">Reference proteome</keyword>
<organism evidence="1 2">
    <name type="scientific">Synaphobranchus kaupii</name>
    <name type="common">Kaup's arrowtooth eel</name>
    <dbReference type="NCBI Taxonomy" id="118154"/>
    <lineage>
        <taxon>Eukaryota</taxon>
        <taxon>Metazoa</taxon>
        <taxon>Chordata</taxon>
        <taxon>Craniata</taxon>
        <taxon>Vertebrata</taxon>
        <taxon>Euteleostomi</taxon>
        <taxon>Actinopterygii</taxon>
        <taxon>Neopterygii</taxon>
        <taxon>Teleostei</taxon>
        <taxon>Anguilliformes</taxon>
        <taxon>Synaphobranchidae</taxon>
        <taxon>Synaphobranchus</taxon>
    </lineage>
</organism>
<name>A0A9Q1J5B4_SYNKA</name>
<evidence type="ECO:0000313" key="1">
    <source>
        <dbReference type="EMBL" id="KAJ8367891.1"/>
    </source>
</evidence>
<dbReference type="AlphaFoldDB" id="A0A9Q1J5B4"/>
<accession>A0A9Q1J5B4</accession>
<dbReference type="EMBL" id="JAINUF010000003">
    <property type="protein sequence ID" value="KAJ8367891.1"/>
    <property type="molecule type" value="Genomic_DNA"/>
</dbReference>
<proteinExistence type="predicted"/>
<evidence type="ECO:0000313" key="2">
    <source>
        <dbReference type="Proteomes" id="UP001152622"/>
    </source>
</evidence>
<sequence>MHIGGWVPRDSGIVRTPFTATVPPRPSGVLAVYPPPCPLWHARTEHLAVARPTDTVTVVFSAARVAVSRFMPLWLPARETVFVDPSTRTSVFWVGQVNSKV</sequence>
<reference evidence="1" key="1">
    <citation type="journal article" date="2023" name="Science">
        <title>Genome structures resolve the early diversification of teleost fishes.</title>
        <authorList>
            <person name="Parey E."/>
            <person name="Louis A."/>
            <person name="Montfort J."/>
            <person name="Bouchez O."/>
            <person name="Roques C."/>
            <person name="Iampietro C."/>
            <person name="Lluch J."/>
            <person name="Castinel A."/>
            <person name="Donnadieu C."/>
            <person name="Desvignes T."/>
            <person name="Floi Bucao C."/>
            <person name="Jouanno E."/>
            <person name="Wen M."/>
            <person name="Mejri S."/>
            <person name="Dirks R."/>
            <person name="Jansen H."/>
            <person name="Henkel C."/>
            <person name="Chen W.J."/>
            <person name="Zahm M."/>
            <person name="Cabau C."/>
            <person name="Klopp C."/>
            <person name="Thompson A.W."/>
            <person name="Robinson-Rechavi M."/>
            <person name="Braasch I."/>
            <person name="Lecointre G."/>
            <person name="Bobe J."/>
            <person name="Postlethwait J.H."/>
            <person name="Berthelot C."/>
            <person name="Roest Crollius H."/>
            <person name="Guiguen Y."/>
        </authorList>
    </citation>
    <scope>NUCLEOTIDE SEQUENCE</scope>
    <source>
        <strain evidence="1">WJC10195</strain>
    </source>
</reference>
<protein>
    <submittedName>
        <fullName evidence="1">Uncharacterized protein</fullName>
    </submittedName>
</protein>
<gene>
    <name evidence="1" type="ORF">SKAU_G00079190</name>
</gene>
<comment type="caution">
    <text evidence="1">The sequence shown here is derived from an EMBL/GenBank/DDBJ whole genome shotgun (WGS) entry which is preliminary data.</text>
</comment>